<evidence type="ECO:0000256" key="4">
    <source>
        <dbReference type="ARBA" id="ARBA00022525"/>
    </source>
</evidence>
<dbReference type="GO" id="GO:0005125">
    <property type="term" value="F:cytokine activity"/>
    <property type="evidence" value="ECO:0007669"/>
    <property type="project" value="TreeGrafter"/>
</dbReference>
<dbReference type="STRING" id="307972.A0A2G8JBZ5"/>
<dbReference type="InterPro" id="IPR005817">
    <property type="entry name" value="Wnt"/>
</dbReference>
<keyword evidence="5" id="KW-0272">Extracellular matrix</keyword>
<keyword evidence="3 9" id="KW-0217">Developmental protein</keyword>
<dbReference type="GO" id="GO:0030182">
    <property type="term" value="P:neuron differentiation"/>
    <property type="evidence" value="ECO:0007669"/>
    <property type="project" value="TreeGrafter"/>
</dbReference>
<protein>
    <recommendedName>
        <fullName evidence="9">Protein Wnt</fullName>
    </recommendedName>
</protein>
<comment type="similarity">
    <text evidence="2 9">Belongs to the Wnt family.</text>
</comment>
<dbReference type="Proteomes" id="UP000230750">
    <property type="component" value="Unassembled WGS sequence"/>
</dbReference>
<keyword evidence="6 9" id="KW-0879">Wnt signaling pathway</keyword>
<dbReference type="OrthoDB" id="5945655at2759"/>
<dbReference type="PANTHER" id="PTHR12027">
    <property type="entry name" value="WNT RELATED"/>
    <property type="match status" value="1"/>
</dbReference>
<dbReference type="GO" id="GO:0005615">
    <property type="term" value="C:extracellular space"/>
    <property type="evidence" value="ECO:0007669"/>
    <property type="project" value="TreeGrafter"/>
</dbReference>
<dbReference type="PROSITE" id="PS00246">
    <property type="entry name" value="WNT1"/>
    <property type="match status" value="1"/>
</dbReference>
<accession>A0A2G8JBZ5</accession>
<gene>
    <name evidence="10" type="ORF">BSL78_29920</name>
</gene>
<organism evidence="10 11">
    <name type="scientific">Stichopus japonicus</name>
    <name type="common">Sea cucumber</name>
    <dbReference type="NCBI Taxonomy" id="307972"/>
    <lineage>
        <taxon>Eukaryota</taxon>
        <taxon>Metazoa</taxon>
        <taxon>Echinodermata</taxon>
        <taxon>Eleutherozoa</taxon>
        <taxon>Echinozoa</taxon>
        <taxon>Holothuroidea</taxon>
        <taxon>Aspidochirotacea</taxon>
        <taxon>Aspidochirotida</taxon>
        <taxon>Stichopodidae</taxon>
        <taxon>Apostichopus</taxon>
    </lineage>
</organism>
<dbReference type="Gene3D" id="3.30.2460.20">
    <property type="match status" value="1"/>
</dbReference>
<evidence type="ECO:0000256" key="2">
    <source>
        <dbReference type="ARBA" id="ARBA00005683"/>
    </source>
</evidence>
<comment type="function">
    <text evidence="9">Ligand for members of the frizzled family of seven transmembrane receptors.</text>
</comment>
<dbReference type="InterPro" id="IPR043158">
    <property type="entry name" value="Wnt_C"/>
</dbReference>
<dbReference type="GO" id="GO:0005109">
    <property type="term" value="F:frizzled binding"/>
    <property type="evidence" value="ECO:0007669"/>
    <property type="project" value="TreeGrafter"/>
</dbReference>
<keyword evidence="4" id="KW-0964">Secreted</keyword>
<dbReference type="AlphaFoldDB" id="A0A2G8JBZ5"/>
<evidence type="ECO:0000256" key="3">
    <source>
        <dbReference type="ARBA" id="ARBA00022473"/>
    </source>
</evidence>
<feature type="non-terminal residue" evidence="10">
    <location>
        <position position="1"/>
    </location>
</feature>
<evidence type="ECO:0000256" key="6">
    <source>
        <dbReference type="ARBA" id="ARBA00022687"/>
    </source>
</evidence>
<evidence type="ECO:0000256" key="8">
    <source>
        <dbReference type="ARBA" id="ARBA00023288"/>
    </source>
</evidence>
<keyword evidence="7" id="KW-1015">Disulfide bond</keyword>
<evidence type="ECO:0000313" key="11">
    <source>
        <dbReference type="Proteomes" id="UP000230750"/>
    </source>
</evidence>
<dbReference type="InterPro" id="IPR018161">
    <property type="entry name" value="Wnt_CS"/>
</dbReference>
<evidence type="ECO:0000313" key="10">
    <source>
        <dbReference type="EMBL" id="PIK33265.1"/>
    </source>
</evidence>
<dbReference type="EMBL" id="MRZV01002654">
    <property type="protein sequence ID" value="PIK33265.1"/>
    <property type="molecule type" value="Genomic_DNA"/>
</dbReference>
<reference evidence="10 11" key="1">
    <citation type="journal article" date="2017" name="PLoS Biol.">
        <title>The sea cucumber genome provides insights into morphological evolution and visceral regeneration.</title>
        <authorList>
            <person name="Zhang X."/>
            <person name="Sun L."/>
            <person name="Yuan J."/>
            <person name="Sun Y."/>
            <person name="Gao Y."/>
            <person name="Zhang L."/>
            <person name="Li S."/>
            <person name="Dai H."/>
            <person name="Hamel J.F."/>
            <person name="Liu C."/>
            <person name="Yu Y."/>
            <person name="Liu S."/>
            <person name="Lin W."/>
            <person name="Guo K."/>
            <person name="Jin S."/>
            <person name="Xu P."/>
            <person name="Storey K.B."/>
            <person name="Huan P."/>
            <person name="Zhang T."/>
            <person name="Zhou Y."/>
            <person name="Zhang J."/>
            <person name="Lin C."/>
            <person name="Li X."/>
            <person name="Xing L."/>
            <person name="Huo D."/>
            <person name="Sun M."/>
            <person name="Wang L."/>
            <person name="Mercier A."/>
            <person name="Li F."/>
            <person name="Yang H."/>
            <person name="Xiang J."/>
        </authorList>
    </citation>
    <scope>NUCLEOTIDE SEQUENCE [LARGE SCALE GENOMIC DNA]</scope>
    <source>
        <strain evidence="10">Shaxun</strain>
        <tissue evidence="10">Muscle</tissue>
    </source>
</reference>
<dbReference type="GO" id="GO:0060070">
    <property type="term" value="P:canonical Wnt signaling pathway"/>
    <property type="evidence" value="ECO:0007669"/>
    <property type="project" value="TreeGrafter"/>
</dbReference>
<comment type="caution">
    <text evidence="10">The sequence shown here is derived from an EMBL/GenBank/DDBJ whole genome shotgun (WGS) entry which is preliminary data.</text>
</comment>
<dbReference type="PRINTS" id="PR01349">
    <property type="entry name" value="WNTPROTEIN"/>
</dbReference>
<keyword evidence="11" id="KW-1185">Reference proteome</keyword>
<dbReference type="PANTHER" id="PTHR12027:SF97">
    <property type="entry name" value="PROTEIN WNT-4"/>
    <property type="match status" value="1"/>
</dbReference>
<proteinExistence type="inferred from homology"/>
<evidence type="ECO:0000256" key="1">
    <source>
        <dbReference type="ARBA" id="ARBA00004498"/>
    </source>
</evidence>
<dbReference type="Pfam" id="PF00110">
    <property type="entry name" value="wnt"/>
    <property type="match status" value="1"/>
</dbReference>
<comment type="subcellular location">
    <subcellularLocation>
        <location evidence="1 9">Secreted</location>
        <location evidence="1 9">Extracellular space</location>
        <location evidence="1 9">Extracellular matrix</location>
    </subcellularLocation>
</comment>
<evidence type="ECO:0000256" key="7">
    <source>
        <dbReference type="ARBA" id="ARBA00023157"/>
    </source>
</evidence>
<name>A0A2G8JBZ5_STIJA</name>
<dbReference type="FunFam" id="3.30.2460.20:FF:000001">
    <property type="entry name" value="Wnt homolog"/>
    <property type="match status" value="1"/>
</dbReference>
<sequence>TVKKHFVKKCKCHGVSGTCEASTCWRQVKPFKVIGDELKLRYERSVRVSVENVANSRGVELVTKSSKRGGARSTTPSKGHMIYRNKSPDFCSRNQYSIGTAGRECNKTSTCESMCCGRGYNIREITVKEKCRCTFQWCCDVHCAECTKNVELALCRE</sequence>
<dbReference type="GO" id="GO:0045165">
    <property type="term" value="P:cell fate commitment"/>
    <property type="evidence" value="ECO:0007669"/>
    <property type="project" value="TreeGrafter"/>
</dbReference>
<evidence type="ECO:0000256" key="9">
    <source>
        <dbReference type="RuleBase" id="RU003500"/>
    </source>
</evidence>
<dbReference type="SMART" id="SM00097">
    <property type="entry name" value="WNT1"/>
    <property type="match status" value="1"/>
</dbReference>
<keyword evidence="8" id="KW-0449">Lipoprotein</keyword>
<evidence type="ECO:0000256" key="5">
    <source>
        <dbReference type="ARBA" id="ARBA00022530"/>
    </source>
</evidence>